<evidence type="ECO:0000313" key="1">
    <source>
        <dbReference type="Proteomes" id="UP000887576"/>
    </source>
</evidence>
<name>A0AC34QWM4_9BILA</name>
<organism evidence="1 2">
    <name type="scientific">Panagrolaimus sp. JU765</name>
    <dbReference type="NCBI Taxonomy" id="591449"/>
    <lineage>
        <taxon>Eukaryota</taxon>
        <taxon>Metazoa</taxon>
        <taxon>Ecdysozoa</taxon>
        <taxon>Nematoda</taxon>
        <taxon>Chromadorea</taxon>
        <taxon>Rhabditida</taxon>
        <taxon>Tylenchina</taxon>
        <taxon>Panagrolaimomorpha</taxon>
        <taxon>Panagrolaimoidea</taxon>
        <taxon>Panagrolaimidae</taxon>
        <taxon>Panagrolaimus</taxon>
    </lineage>
</organism>
<accession>A0AC34QWM4</accession>
<proteinExistence type="predicted"/>
<dbReference type="WBParaSite" id="JU765_v2.g20016.t1">
    <property type="protein sequence ID" value="JU765_v2.g20016.t1"/>
    <property type="gene ID" value="JU765_v2.g20016"/>
</dbReference>
<dbReference type="Proteomes" id="UP000887576">
    <property type="component" value="Unplaced"/>
</dbReference>
<evidence type="ECO:0000313" key="2">
    <source>
        <dbReference type="WBParaSite" id="JU765_v2.g20016.t1"/>
    </source>
</evidence>
<sequence length="77" mass="8327">MKVFTTILFIFLLIVECVLSGVVVGKPAPGAVDVKALPKQQGKIRNIMERRGPQISKHPRKIRAAKKNGKTMGSGTA</sequence>
<reference evidence="2" key="1">
    <citation type="submission" date="2022-11" db="UniProtKB">
        <authorList>
            <consortium name="WormBaseParasite"/>
        </authorList>
    </citation>
    <scope>IDENTIFICATION</scope>
</reference>
<protein>
    <submittedName>
        <fullName evidence="2">Uncharacterized protein</fullName>
    </submittedName>
</protein>